<organism evidence="3 4">
    <name type="scientific">Anopheles atroparvus</name>
    <name type="common">European mosquito</name>
    <dbReference type="NCBI Taxonomy" id="41427"/>
    <lineage>
        <taxon>Eukaryota</taxon>
        <taxon>Metazoa</taxon>
        <taxon>Ecdysozoa</taxon>
        <taxon>Arthropoda</taxon>
        <taxon>Hexapoda</taxon>
        <taxon>Insecta</taxon>
        <taxon>Pterygota</taxon>
        <taxon>Neoptera</taxon>
        <taxon>Endopterygota</taxon>
        <taxon>Diptera</taxon>
        <taxon>Nematocera</taxon>
        <taxon>Culicoidea</taxon>
        <taxon>Culicidae</taxon>
        <taxon>Anophelinae</taxon>
        <taxon>Anopheles</taxon>
    </lineage>
</organism>
<reference evidence="3" key="1">
    <citation type="submission" date="2024-04" db="UniProtKB">
        <authorList>
            <consortium name="EnsemblMetazoa"/>
        </authorList>
    </citation>
    <scope>IDENTIFICATION</scope>
    <source>
        <strain evidence="3">EBRO</strain>
    </source>
</reference>
<evidence type="ECO:0000256" key="1">
    <source>
        <dbReference type="SAM" id="Coils"/>
    </source>
</evidence>
<dbReference type="AlphaFoldDB" id="A0AAG5DIE6"/>
<feature type="region of interest" description="Disordered" evidence="2">
    <location>
        <begin position="104"/>
        <end position="127"/>
    </location>
</feature>
<accession>A0AAG5DIE6</accession>
<evidence type="ECO:0000313" key="4">
    <source>
        <dbReference type="Proteomes" id="UP000075880"/>
    </source>
</evidence>
<feature type="coiled-coil region" evidence="1">
    <location>
        <begin position="130"/>
        <end position="234"/>
    </location>
</feature>
<feature type="compositionally biased region" description="Basic and acidic residues" evidence="2">
    <location>
        <begin position="32"/>
        <end position="56"/>
    </location>
</feature>
<feature type="coiled-coil region" evidence="1">
    <location>
        <begin position="274"/>
        <end position="322"/>
    </location>
</feature>
<feature type="compositionally biased region" description="Basic and acidic residues" evidence="2">
    <location>
        <begin position="118"/>
        <end position="127"/>
    </location>
</feature>
<keyword evidence="4" id="KW-1185">Reference proteome</keyword>
<dbReference type="EnsemblMetazoa" id="ENSAATROPT011857">
    <property type="protein sequence ID" value="ENSAATROPP010740"/>
    <property type="gene ID" value="ENSAATROPG009660"/>
</dbReference>
<keyword evidence="1" id="KW-0175">Coiled coil</keyword>
<feature type="region of interest" description="Disordered" evidence="2">
    <location>
        <begin position="32"/>
        <end position="73"/>
    </location>
</feature>
<evidence type="ECO:0000256" key="2">
    <source>
        <dbReference type="SAM" id="MobiDB-lite"/>
    </source>
</evidence>
<protein>
    <submittedName>
        <fullName evidence="3">Uncharacterized protein</fullName>
    </submittedName>
</protein>
<name>A0AAG5DIE6_ANOAO</name>
<sequence length="363" mass="41592">MASTFDMDSGELLRRGRMAMYIEKDFISADNDKANAEDHGENGCAEGDQKSNALEHDDPEDGQTDGERSENSPNGLCKRLKSLMCPCWSKLNWRLFFNLEASTSADDRKKSSRPSNDNVDKPSSDDAAKIKHLREENKRLKKLAVKFLDEYEQLKTEFLEMSEIKDQLVAEKSNCDRLKAELQDLQRTCASLNAQMSKQSDEHREEVKRLDAELKNAREVVVKLASDKQSIEAKNAKNEQSLLVTENALQTLKITGDALKSELSEQKRLHDVEKSQLNVRMQRVENEKREHQRSIAALQRDIATVEHRARLAEEKILRVKQKIEPVKRKIELLRHQLPLGGIVAIWDLQYLDDRITDAANEVR</sequence>
<dbReference type="Proteomes" id="UP000075880">
    <property type="component" value="Unassembled WGS sequence"/>
</dbReference>
<evidence type="ECO:0000313" key="3">
    <source>
        <dbReference type="EnsemblMetazoa" id="ENSAATROPP010740"/>
    </source>
</evidence>
<proteinExistence type="predicted"/>